<keyword evidence="3" id="KW-1185">Reference proteome</keyword>
<dbReference type="VEuPathDB" id="FungiDB:CH63R_14422"/>
<reference evidence="3" key="1">
    <citation type="journal article" date="2017" name="BMC Genomics">
        <title>Gapless genome assembly of Colletotrichum higginsianum reveals chromosome structure and association of transposable elements with secondary metabolite gene clusters.</title>
        <authorList>
            <person name="Dallery J.-F."/>
            <person name="Lapalu N."/>
            <person name="Zampounis A."/>
            <person name="Pigne S."/>
            <person name="Luyten I."/>
            <person name="Amselem J."/>
            <person name="Wittenberg A.H.J."/>
            <person name="Zhou S."/>
            <person name="de Queiroz M.V."/>
            <person name="Robin G.P."/>
            <person name="Auger A."/>
            <person name="Hainaut M."/>
            <person name="Henrissat B."/>
            <person name="Kim K.-T."/>
            <person name="Lee Y.-H."/>
            <person name="Lespinet O."/>
            <person name="Schwartz D.C."/>
            <person name="Thon M.R."/>
            <person name="O'Connell R.J."/>
        </authorList>
    </citation>
    <scope>NUCLEOTIDE SEQUENCE [LARGE SCALE GENOMIC DNA]</scope>
    <source>
        <strain evidence="3">IMI 349063</strain>
    </source>
</reference>
<protein>
    <submittedName>
        <fullName evidence="2">Uncharacterized protein</fullName>
    </submittedName>
</protein>
<evidence type="ECO:0000256" key="1">
    <source>
        <dbReference type="SAM" id="MobiDB-lite"/>
    </source>
</evidence>
<accession>A0A1B7XQU1</accession>
<dbReference type="EMBL" id="LTAN01000011">
    <property type="protein sequence ID" value="OBR02121.1"/>
    <property type="molecule type" value="Genomic_DNA"/>
</dbReference>
<dbReference type="AlphaFoldDB" id="A0A1B7XQU1"/>
<gene>
    <name evidence="2" type="ORF">CH63R_14422</name>
</gene>
<comment type="caution">
    <text evidence="2">The sequence shown here is derived from an EMBL/GenBank/DDBJ whole genome shotgun (WGS) entry which is preliminary data.</text>
</comment>
<feature type="compositionally biased region" description="Basic and acidic residues" evidence="1">
    <location>
        <begin position="203"/>
        <end position="214"/>
    </location>
</feature>
<feature type="compositionally biased region" description="Pro residues" evidence="1">
    <location>
        <begin position="177"/>
        <end position="187"/>
    </location>
</feature>
<dbReference type="Proteomes" id="UP000092177">
    <property type="component" value="Chromosome 11"/>
</dbReference>
<sequence>MHCLAENIDDPLYQLMLMITLTLCASSETPQVAPKQHAFSAAPRRKDHRLLALALVTRMMWFLYPKCFPWQKNPGETAYDVAEMTKKIEHRGCSNRMLRALGWIVVPNGRPNPRNTEVSLQSPSILLDLARALKTAVRRPEEFIGLPAKALDSIYANIGDPAVHNQDAPNRRVVPGRPQPGPLPPIDAKPEEEVANPAAVEAPSRRDGNRDESRLTAGEAVADEVHPNPHHLAGPLLHHPLGEVGARAHPVDHRALSFQVVAQEVNGVSVCRRPSKGSAVFSNSAANQLDVVEEPELKFRCSTPHAYKKALLGIQELRDWNYAPYLDGAVVVYILYHDTRPPASETSL</sequence>
<dbReference type="RefSeq" id="XP_018150639.1">
    <property type="nucleotide sequence ID" value="XM_018309396.1"/>
</dbReference>
<name>A0A1B7XQU1_COLHI</name>
<evidence type="ECO:0000313" key="2">
    <source>
        <dbReference type="EMBL" id="OBR02121.1"/>
    </source>
</evidence>
<dbReference type="KEGG" id="chig:CH63R_14422"/>
<evidence type="ECO:0000313" key="3">
    <source>
        <dbReference type="Proteomes" id="UP000092177"/>
    </source>
</evidence>
<feature type="region of interest" description="Disordered" evidence="1">
    <location>
        <begin position="162"/>
        <end position="214"/>
    </location>
</feature>
<dbReference type="GeneID" id="28873503"/>
<organism evidence="2 3">
    <name type="scientific">Colletotrichum higginsianum (strain IMI 349063)</name>
    <name type="common">Crucifer anthracnose fungus</name>
    <dbReference type="NCBI Taxonomy" id="759273"/>
    <lineage>
        <taxon>Eukaryota</taxon>
        <taxon>Fungi</taxon>
        <taxon>Dikarya</taxon>
        <taxon>Ascomycota</taxon>
        <taxon>Pezizomycotina</taxon>
        <taxon>Sordariomycetes</taxon>
        <taxon>Hypocreomycetidae</taxon>
        <taxon>Glomerellales</taxon>
        <taxon>Glomerellaceae</taxon>
        <taxon>Colletotrichum</taxon>
        <taxon>Colletotrichum destructivum species complex</taxon>
    </lineage>
</organism>
<proteinExistence type="predicted"/>
<dbReference type="OrthoDB" id="4810579at2759"/>